<protein>
    <submittedName>
        <fullName evidence="2">Uncharacterized protein</fullName>
    </submittedName>
</protein>
<feature type="transmembrane region" description="Helical" evidence="1">
    <location>
        <begin position="195"/>
        <end position="214"/>
    </location>
</feature>
<feature type="transmembrane region" description="Helical" evidence="1">
    <location>
        <begin position="165"/>
        <end position="183"/>
    </location>
</feature>
<keyword evidence="3" id="KW-1185">Reference proteome</keyword>
<name>E8LMG2_SUCHY</name>
<proteinExistence type="predicted"/>
<gene>
    <name evidence="2" type="ORF">HMPREF9444_01951</name>
</gene>
<dbReference type="RefSeq" id="WP_009144100.1">
    <property type="nucleotide sequence ID" value="NZ_GL831061.1"/>
</dbReference>
<dbReference type="EMBL" id="AEVO01000135">
    <property type="protein sequence ID" value="EFY06292.1"/>
    <property type="molecule type" value="Genomic_DNA"/>
</dbReference>
<evidence type="ECO:0000313" key="2">
    <source>
        <dbReference type="EMBL" id="EFY06292.1"/>
    </source>
</evidence>
<dbReference type="OrthoDB" id="6660419at2"/>
<sequence>MSANNKVIAGDYEGLVIIDNTILSVILATKRQAAGIDIPADENDIEIPLDLKHIQSYKVVPSKGDDSQLVDVVFRDGKRSLIQLDSIAYEAFIKKNFNLDSYKQPEKKPIILGEIAEGKEQNSSSSNNSNFVDNKQFIEIRKTTTIGNAKISSNSDDADPFYKKGWFILLALLFIYPIGLILLWKSRRFALAGKVLCSVFLFVLWLPLFMIAVIDKPTKVQTQTQNDITTTQEQQEQKQEEKKIDLASKIADGAIVSYTQKAFPKTYKKWGKQNVETMNKLMPEFALLVASSDKCDIVTEVNLSDNRSTPKKEMVFWAGCKNGERFYMTDNDIKSKEKPISDSEYLAEGRFSGRFETVCAEIAKQSLTHPSTFDYSSFGVDYHMSQAGTVEVILPFEAKNSFNLTIGMEARCYFDSTRGVFDFSIKERR</sequence>
<accession>E8LMG2</accession>
<dbReference type="AlphaFoldDB" id="E8LMG2"/>
<keyword evidence="1" id="KW-1133">Transmembrane helix</keyword>
<keyword evidence="1" id="KW-0812">Transmembrane</keyword>
<comment type="caution">
    <text evidence="2">The sequence shown here is derived from an EMBL/GenBank/DDBJ whole genome shotgun (WGS) entry which is preliminary data.</text>
</comment>
<dbReference type="HOGENOM" id="CLU_639227_0_0_6"/>
<reference evidence="2 3" key="1">
    <citation type="submission" date="2011-01" db="EMBL/GenBank/DDBJ databases">
        <authorList>
            <person name="Weinstock G."/>
            <person name="Sodergren E."/>
            <person name="Clifton S."/>
            <person name="Fulton L."/>
            <person name="Fulton B."/>
            <person name="Courtney L."/>
            <person name="Fronick C."/>
            <person name="Harrison M."/>
            <person name="Strong C."/>
            <person name="Farmer C."/>
            <person name="Delahaunty K."/>
            <person name="Markovic C."/>
            <person name="Hall O."/>
            <person name="Minx P."/>
            <person name="Tomlinson C."/>
            <person name="Mitreva M."/>
            <person name="Hou S."/>
            <person name="Chen J."/>
            <person name="Wollam A."/>
            <person name="Pepin K.H."/>
            <person name="Johnson M."/>
            <person name="Bhonagiri V."/>
            <person name="Zhang X."/>
            <person name="Suruliraj S."/>
            <person name="Warren W."/>
            <person name="Chinwalla A."/>
            <person name="Mardis E.R."/>
            <person name="Wilson R.K."/>
        </authorList>
    </citation>
    <scope>NUCLEOTIDE SEQUENCE [LARGE SCALE GENOMIC DNA]</scope>
    <source>
        <strain evidence="3">DSM 22608 / JCM 16073 / KCTC 15190 / YIT 12066</strain>
    </source>
</reference>
<organism evidence="2 3">
    <name type="scientific">Succinatimonas hippei (strain DSM 22608 / JCM 16073 / KCTC 15190 / YIT 12066)</name>
    <dbReference type="NCBI Taxonomy" id="762983"/>
    <lineage>
        <taxon>Bacteria</taxon>
        <taxon>Pseudomonadati</taxon>
        <taxon>Pseudomonadota</taxon>
        <taxon>Gammaproteobacteria</taxon>
        <taxon>Aeromonadales</taxon>
        <taxon>Succinivibrionaceae</taxon>
        <taxon>Succinatimonas</taxon>
    </lineage>
</organism>
<keyword evidence="1" id="KW-0472">Membrane</keyword>
<evidence type="ECO:0000313" key="3">
    <source>
        <dbReference type="Proteomes" id="UP000018458"/>
    </source>
</evidence>
<dbReference type="eggNOG" id="ENOG5033K1W">
    <property type="taxonomic scope" value="Bacteria"/>
</dbReference>
<evidence type="ECO:0000256" key="1">
    <source>
        <dbReference type="SAM" id="Phobius"/>
    </source>
</evidence>
<dbReference type="Proteomes" id="UP000018458">
    <property type="component" value="Unassembled WGS sequence"/>
</dbReference>